<evidence type="ECO:0000259" key="5">
    <source>
        <dbReference type="SMART" id="SM00249"/>
    </source>
</evidence>
<feature type="region of interest" description="Disordered" evidence="4">
    <location>
        <begin position="176"/>
        <end position="214"/>
    </location>
</feature>
<dbReference type="InterPro" id="IPR019786">
    <property type="entry name" value="Zinc_finger_PHD-type_CS"/>
</dbReference>
<organism evidence="6 7">
    <name type="scientific">Oopsacas minuta</name>
    <dbReference type="NCBI Taxonomy" id="111878"/>
    <lineage>
        <taxon>Eukaryota</taxon>
        <taxon>Metazoa</taxon>
        <taxon>Porifera</taxon>
        <taxon>Hexactinellida</taxon>
        <taxon>Hexasterophora</taxon>
        <taxon>Lyssacinosida</taxon>
        <taxon>Leucopsacidae</taxon>
        <taxon>Oopsacas</taxon>
    </lineage>
</organism>
<keyword evidence="2" id="KW-0863">Zinc-finger</keyword>
<evidence type="ECO:0000256" key="3">
    <source>
        <dbReference type="ARBA" id="ARBA00022833"/>
    </source>
</evidence>
<dbReference type="PROSITE" id="PS01359">
    <property type="entry name" value="ZF_PHD_1"/>
    <property type="match status" value="1"/>
</dbReference>
<dbReference type="Pfam" id="PF00628">
    <property type="entry name" value="PHD"/>
    <property type="match status" value="1"/>
</dbReference>
<dbReference type="SUPFAM" id="SSF57903">
    <property type="entry name" value="FYVE/PHD zinc finger"/>
    <property type="match status" value="1"/>
</dbReference>
<feature type="compositionally biased region" description="Polar residues" evidence="4">
    <location>
        <begin position="189"/>
        <end position="211"/>
    </location>
</feature>
<keyword evidence="1" id="KW-0479">Metal-binding</keyword>
<protein>
    <recommendedName>
        <fullName evidence="5">Zinc finger PHD-type domain-containing protein</fullName>
    </recommendedName>
</protein>
<proteinExistence type="predicted"/>
<dbReference type="Gene3D" id="3.30.40.10">
    <property type="entry name" value="Zinc/RING finger domain, C3HC4 (zinc finger)"/>
    <property type="match status" value="1"/>
</dbReference>
<feature type="domain" description="Zinc finger PHD-type" evidence="5">
    <location>
        <begin position="470"/>
        <end position="516"/>
    </location>
</feature>
<dbReference type="InterPro" id="IPR011011">
    <property type="entry name" value="Znf_FYVE_PHD"/>
</dbReference>
<evidence type="ECO:0000256" key="1">
    <source>
        <dbReference type="ARBA" id="ARBA00022723"/>
    </source>
</evidence>
<accession>A0AAV7JM74</accession>
<dbReference type="SUPFAM" id="SSF54001">
    <property type="entry name" value="Cysteine proteinases"/>
    <property type="match status" value="1"/>
</dbReference>
<dbReference type="InterPro" id="IPR001965">
    <property type="entry name" value="Znf_PHD"/>
</dbReference>
<dbReference type="Gene3D" id="3.40.395.10">
    <property type="entry name" value="Adenoviral Proteinase, Chain A"/>
    <property type="match status" value="1"/>
</dbReference>
<gene>
    <name evidence="6" type="ORF">LOD99_11840</name>
</gene>
<keyword evidence="3" id="KW-0862">Zinc</keyword>
<dbReference type="GO" id="GO:0008270">
    <property type="term" value="F:zinc ion binding"/>
    <property type="evidence" value="ECO:0007669"/>
    <property type="project" value="UniProtKB-KW"/>
</dbReference>
<dbReference type="InterPro" id="IPR013083">
    <property type="entry name" value="Znf_RING/FYVE/PHD"/>
</dbReference>
<reference evidence="6 7" key="1">
    <citation type="journal article" date="2023" name="BMC Biol.">
        <title>The compact genome of the sponge Oopsacas minuta (Hexactinellida) is lacking key metazoan core genes.</title>
        <authorList>
            <person name="Santini S."/>
            <person name="Schenkelaars Q."/>
            <person name="Jourda C."/>
            <person name="Duchesne M."/>
            <person name="Belahbib H."/>
            <person name="Rocher C."/>
            <person name="Selva M."/>
            <person name="Riesgo A."/>
            <person name="Vervoort M."/>
            <person name="Leys S.P."/>
            <person name="Kodjabachian L."/>
            <person name="Le Bivic A."/>
            <person name="Borchiellini C."/>
            <person name="Claverie J.M."/>
            <person name="Renard E."/>
        </authorList>
    </citation>
    <scope>NUCLEOTIDE SEQUENCE [LARGE SCALE GENOMIC DNA]</scope>
    <source>
        <strain evidence="6">SPO-2</strain>
    </source>
</reference>
<evidence type="ECO:0000313" key="7">
    <source>
        <dbReference type="Proteomes" id="UP001165289"/>
    </source>
</evidence>
<dbReference type="PANTHER" id="PTHR34718">
    <property type="entry name" value="PHD-TYPE DOMAIN-CONTAINING PROTEIN"/>
    <property type="match status" value="1"/>
</dbReference>
<comment type="caution">
    <text evidence="6">The sequence shown here is derived from an EMBL/GenBank/DDBJ whole genome shotgun (WGS) entry which is preliminary data.</text>
</comment>
<keyword evidence="7" id="KW-1185">Reference proteome</keyword>
<sequence>MPRITKGNAREHLAKAIATFTKVTGESVGVVYSWRGQLSVLGSDTYRQHVAEMKEQIWRSLTFERSVVGDSSVVRDDYKEDEMMNLMKQDPHTHNVHALRKILSWGTQKMNRKPRNFWGKSELRPTFWPKEIPFLKQSKNMGRTTLLSVIKSMREYFSPDLSDSFRDRSPIHLSKGDCLDSDLDDENVYNPTDHSPSSPNSNVEISLNTSPEKCPSSPLYLGESIHSTPNIISEQQPDHSPFTSSQSLLDTSVVSMAGLSAAKALIPLNVTFVRILDEKVRDDCLKELSNDKTFLSDVTINAFGVLIKNNYPDIEGFQDTILSKNRQFVRAALNSFQIHHDGKLHWKVSRIDDEGNISVYDSLLIRGLSEELDIQLALLYRSETEDLKVTVQELQQQRGISDCGVFAIAVSIALANGLEPSILRWNQGNMRRHLRNFIISEKLSPLPTISERPCSRIKVNKKLEYTIELWCICRLPEFAFKNMVNCQVCTQWFHKPCVGLQDITQKVSSFICKSCNSKKSLVKRI</sequence>
<dbReference type="Proteomes" id="UP001165289">
    <property type="component" value="Unassembled WGS sequence"/>
</dbReference>
<evidence type="ECO:0000313" key="6">
    <source>
        <dbReference type="EMBL" id="KAI6649475.1"/>
    </source>
</evidence>
<evidence type="ECO:0000256" key="4">
    <source>
        <dbReference type="SAM" id="MobiDB-lite"/>
    </source>
</evidence>
<dbReference type="AlphaFoldDB" id="A0AAV7JM74"/>
<dbReference type="InterPro" id="IPR038765">
    <property type="entry name" value="Papain-like_cys_pep_sf"/>
</dbReference>
<evidence type="ECO:0000256" key="2">
    <source>
        <dbReference type="ARBA" id="ARBA00022771"/>
    </source>
</evidence>
<dbReference type="EMBL" id="JAKMXF010000321">
    <property type="protein sequence ID" value="KAI6649475.1"/>
    <property type="molecule type" value="Genomic_DNA"/>
</dbReference>
<dbReference type="SMART" id="SM00249">
    <property type="entry name" value="PHD"/>
    <property type="match status" value="1"/>
</dbReference>
<dbReference type="PANTHER" id="PTHR34718:SF2">
    <property type="entry name" value="PHD-TYPE DOMAIN-CONTAINING PROTEIN"/>
    <property type="match status" value="1"/>
</dbReference>
<name>A0AAV7JM74_9METZ</name>
<dbReference type="InterPro" id="IPR019787">
    <property type="entry name" value="Znf_PHD-finger"/>
</dbReference>